<dbReference type="InterPro" id="IPR024294">
    <property type="entry name" value="DUF3810"/>
</dbReference>
<feature type="transmembrane region" description="Helical" evidence="2">
    <location>
        <begin position="97"/>
        <end position="121"/>
    </location>
</feature>
<evidence type="ECO:0000256" key="2">
    <source>
        <dbReference type="SAM" id="Phobius"/>
    </source>
</evidence>
<dbReference type="AlphaFoldDB" id="A0A1M7GAP6"/>
<dbReference type="RefSeq" id="WP_073283613.1">
    <property type="nucleotide sequence ID" value="NZ_FRCP01000006.1"/>
</dbReference>
<keyword evidence="2" id="KW-0812">Transmembrane</keyword>
<dbReference type="Pfam" id="PF12725">
    <property type="entry name" value="DUF3810"/>
    <property type="match status" value="1"/>
</dbReference>
<name>A0A1M7GAP6_9FIRM</name>
<feature type="coiled-coil region" evidence="1">
    <location>
        <begin position="138"/>
        <end position="165"/>
    </location>
</feature>
<keyword evidence="2" id="KW-1133">Transmembrane helix</keyword>
<accession>A0A1M7GAP6</accession>
<protein>
    <recommendedName>
        <fullName evidence="5">DUF3810 domain-containing protein</fullName>
    </recommendedName>
</protein>
<feature type="transmembrane region" description="Helical" evidence="2">
    <location>
        <begin position="51"/>
        <end position="77"/>
    </location>
</feature>
<evidence type="ECO:0008006" key="5">
    <source>
        <dbReference type="Google" id="ProtNLM"/>
    </source>
</evidence>
<gene>
    <name evidence="3" type="ORF">SAMN02746066_00939</name>
</gene>
<proteinExistence type="predicted"/>
<evidence type="ECO:0000256" key="1">
    <source>
        <dbReference type="SAM" id="Coils"/>
    </source>
</evidence>
<evidence type="ECO:0000313" key="4">
    <source>
        <dbReference type="Proteomes" id="UP000184038"/>
    </source>
</evidence>
<evidence type="ECO:0000313" key="3">
    <source>
        <dbReference type="EMBL" id="SHM13195.1"/>
    </source>
</evidence>
<sequence length="373" mass="43033">MKEMLKKKRIWLLSLFPLGLIVLIIVRHNEYIAEFWFARGIYRFFAQSMSFITGLIPISIAEIGLYCGPFLILYIVFRMVRRLVRDKENRKQTIARYVVNALCVASTAYFLFMVFCGVNYYRYPFSKIYGLTVETYSIEELYGLCEELAIQANDLRAQITSVDEDGVFRLSTSDYETAKEAKRIMSEFGNKYDSLSGYYSNPKPVLASRAMSYTETTGLFVAITMESNVNVDVADYGIPATMCHELAHQKGYMRENEANYIAYLACTDSDNIEFRYSGVMDALSYATRQLYDHDLELYKKIRDMYSEEVLADRIANSEYWKTYHNEVISAVSSKLNDTYLKANNQESGEQSYGEVVDLMLAEYRARKASETTN</sequence>
<keyword evidence="4" id="KW-1185">Reference proteome</keyword>
<dbReference type="Proteomes" id="UP000184038">
    <property type="component" value="Unassembled WGS sequence"/>
</dbReference>
<organism evidence="3 4">
    <name type="scientific">Anaerosporobacter mobilis DSM 15930</name>
    <dbReference type="NCBI Taxonomy" id="1120996"/>
    <lineage>
        <taxon>Bacteria</taxon>
        <taxon>Bacillati</taxon>
        <taxon>Bacillota</taxon>
        <taxon>Clostridia</taxon>
        <taxon>Lachnospirales</taxon>
        <taxon>Lachnospiraceae</taxon>
        <taxon>Anaerosporobacter</taxon>
    </lineage>
</organism>
<keyword evidence="1" id="KW-0175">Coiled coil</keyword>
<keyword evidence="2" id="KW-0472">Membrane</keyword>
<dbReference type="STRING" id="1120996.SAMN02746066_00939"/>
<reference evidence="3 4" key="1">
    <citation type="submission" date="2016-11" db="EMBL/GenBank/DDBJ databases">
        <authorList>
            <person name="Jaros S."/>
            <person name="Januszkiewicz K."/>
            <person name="Wedrychowicz H."/>
        </authorList>
    </citation>
    <scope>NUCLEOTIDE SEQUENCE [LARGE SCALE GENOMIC DNA]</scope>
    <source>
        <strain evidence="3 4">DSM 15930</strain>
    </source>
</reference>
<dbReference type="EMBL" id="FRCP01000006">
    <property type="protein sequence ID" value="SHM13195.1"/>
    <property type="molecule type" value="Genomic_DNA"/>
</dbReference>